<evidence type="ECO:0000313" key="1">
    <source>
        <dbReference type="EMBL" id="UOE41330.1"/>
    </source>
</evidence>
<dbReference type="EMBL" id="CP094532">
    <property type="protein sequence ID" value="UOE41330.1"/>
    <property type="molecule type" value="Genomic_DNA"/>
</dbReference>
<dbReference type="RefSeq" id="WP_243549950.1">
    <property type="nucleotide sequence ID" value="NZ_CP094532.1"/>
</dbReference>
<accession>A0ABY4BQ43</accession>
<keyword evidence="2" id="KW-1185">Reference proteome</keyword>
<reference evidence="1 2" key="1">
    <citation type="submission" date="2022-03" db="EMBL/GenBank/DDBJ databases">
        <title>Chryseobacterium sp. isolated from particulate matters in swine house.</title>
        <authorList>
            <person name="Won M."/>
            <person name="Kim S.-J."/>
            <person name="Kwon S.-W."/>
        </authorList>
    </citation>
    <scope>NUCLEOTIDE SEQUENCE [LARGE SCALE GENOMIC DNA]</scope>
    <source>
        <strain evidence="1 2">SC2-2</strain>
    </source>
</reference>
<evidence type="ECO:0000313" key="2">
    <source>
        <dbReference type="Proteomes" id="UP000831460"/>
    </source>
</evidence>
<dbReference type="Proteomes" id="UP000831460">
    <property type="component" value="Chromosome"/>
</dbReference>
<name>A0ABY4BQ43_9FLAO</name>
<evidence type="ECO:0008006" key="3">
    <source>
        <dbReference type="Google" id="ProtNLM"/>
    </source>
</evidence>
<organism evidence="1 2">
    <name type="scientific">Chryseobacterium suipulveris</name>
    <dbReference type="NCBI Taxonomy" id="2929800"/>
    <lineage>
        <taxon>Bacteria</taxon>
        <taxon>Pseudomonadati</taxon>
        <taxon>Bacteroidota</taxon>
        <taxon>Flavobacteriia</taxon>
        <taxon>Flavobacteriales</taxon>
        <taxon>Weeksellaceae</taxon>
        <taxon>Chryseobacterium group</taxon>
        <taxon>Chryseobacterium</taxon>
    </lineage>
</organism>
<gene>
    <name evidence="1" type="ORF">MTP09_01410</name>
</gene>
<proteinExistence type="predicted"/>
<protein>
    <recommendedName>
        <fullName evidence="3">Lipocalin-like domain-containing protein</fullName>
    </recommendedName>
</protein>
<sequence length="187" mass="21319">MKYLFPILLLTSFLLNSCDFSKKTEELDLRESKLLEKEKAFALKEADYQSLIKMRDSLYTKKDSVETIALPQNVIGKWNGKIICTDSNCPENMIGDVRNDTWEFIQDGQNISAKVINRTGQIRVYQGTYNGSEIRLNYKSDSSAAKKTEINVLLKDIQDSKIKGTREVTGENNCISRFSVDLDKSKN</sequence>